<reference evidence="1 2" key="1">
    <citation type="submission" date="2014-03" db="EMBL/GenBank/DDBJ databases">
        <title>Draft genome of the hookworm Oesophagostomum dentatum.</title>
        <authorList>
            <person name="Mitreva M."/>
        </authorList>
    </citation>
    <scope>NUCLEOTIDE SEQUENCE [LARGE SCALE GENOMIC DNA]</scope>
    <source>
        <strain evidence="1 2">OD-Hann</strain>
    </source>
</reference>
<name>A0A0B1TLS4_OESDE</name>
<accession>A0A0B1TLS4</accession>
<dbReference type="Proteomes" id="UP000053660">
    <property type="component" value="Unassembled WGS sequence"/>
</dbReference>
<sequence length="149" mass="16540">MNRIRMRLQPHPVPECSLGYLSLDYKKNRLSPRMMPRTEISVKLAEGTDKTEREAELQRLEDACDSGNSGALVPLRLIATFQECAAADWGVPIMEEGPQHRAESVEPVQELLLQPHSVRANGTSTTMSPSGSFTSLSAKLISYKSLEQQ</sequence>
<organism evidence="1 2">
    <name type="scientific">Oesophagostomum dentatum</name>
    <name type="common">Nodular worm</name>
    <dbReference type="NCBI Taxonomy" id="61180"/>
    <lineage>
        <taxon>Eukaryota</taxon>
        <taxon>Metazoa</taxon>
        <taxon>Ecdysozoa</taxon>
        <taxon>Nematoda</taxon>
        <taxon>Chromadorea</taxon>
        <taxon>Rhabditida</taxon>
        <taxon>Rhabditina</taxon>
        <taxon>Rhabditomorpha</taxon>
        <taxon>Strongyloidea</taxon>
        <taxon>Strongylidae</taxon>
        <taxon>Oesophagostomum</taxon>
    </lineage>
</organism>
<dbReference type="AlphaFoldDB" id="A0A0B1TLS4"/>
<keyword evidence="2" id="KW-1185">Reference proteome</keyword>
<proteinExistence type="predicted"/>
<protein>
    <submittedName>
        <fullName evidence="1">Uncharacterized protein</fullName>
    </submittedName>
</protein>
<evidence type="ECO:0000313" key="2">
    <source>
        <dbReference type="Proteomes" id="UP000053660"/>
    </source>
</evidence>
<evidence type="ECO:0000313" key="1">
    <source>
        <dbReference type="EMBL" id="KHJ98508.1"/>
    </source>
</evidence>
<dbReference type="EMBL" id="KN549303">
    <property type="protein sequence ID" value="KHJ98508.1"/>
    <property type="molecule type" value="Genomic_DNA"/>
</dbReference>
<gene>
    <name evidence="1" type="ORF">OESDEN_01507</name>
</gene>